<sequence>MRFLLIVVFCSFFISVYSQQDIAKLYPVKDVVSRYHNDWTQKHYKQRIKVFKNDPLKMGDIVFIGNSITEKGRDWSEKFNIANVSNRGIAGDVTDGVLKRLTEIVYFKPKAVFILIGINDLFNKHYKEGNGRFKYDKIVPSAEYVAKNILKMSRYIKRKSPETKVYVRTILPTRRGYVDKDILQVNEIIRINESKGFYTMIDLYKEFVDEKGELMKEMTVDGVHLSPQGYAKWVAFEKPVIKKIVDED</sequence>
<dbReference type="InterPro" id="IPR013830">
    <property type="entry name" value="SGNH_hydro"/>
</dbReference>
<evidence type="ECO:0000313" key="2">
    <source>
        <dbReference type="EMBL" id="MCW3804485.1"/>
    </source>
</evidence>
<keyword evidence="3" id="KW-1185">Reference proteome</keyword>
<dbReference type="InterPro" id="IPR036514">
    <property type="entry name" value="SGNH_hydro_sf"/>
</dbReference>
<comment type="caution">
    <text evidence="2">The sequence shown here is derived from an EMBL/GenBank/DDBJ whole genome shotgun (WGS) entry which is preliminary data.</text>
</comment>
<dbReference type="RefSeq" id="WP_301197706.1">
    <property type="nucleotide sequence ID" value="NZ_JAPDPI010000003.1"/>
</dbReference>
<evidence type="ECO:0000259" key="1">
    <source>
        <dbReference type="Pfam" id="PF13472"/>
    </source>
</evidence>
<dbReference type="Gene3D" id="3.40.50.1110">
    <property type="entry name" value="SGNH hydrolase"/>
    <property type="match status" value="1"/>
</dbReference>
<dbReference type="GO" id="GO:0004622">
    <property type="term" value="F:phosphatidylcholine lysophospholipase activity"/>
    <property type="evidence" value="ECO:0007669"/>
    <property type="project" value="TreeGrafter"/>
</dbReference>
<dbReference type="InterPro" id="IPR051532">
    <property type="entry name" value="Ester_Hydrolysis_Enzymes"/>
</dbReference>
<feature type="domain" description="SGNH hydrolase-type esterase" evidence="1">
    <location>
        <begin position="63"/>
        <end position="231"/>
    </location>
</feature>
<dbReference type="AlphaFoldDB" id="A0AAE3SI94"/>
<evidence type="ECO:0000313" key="3">
    <source>
        <dbReference type="Proteomes" id="UP001207408"/>
    </source>
</evidence>
<reference evidence="2" key="1">
    <citation type="submission" date="2022-10" db="EMBL/GenBank/DDBJ databases">
        <authorList>
            <person name="Yu W.X."/>
        </authorList>
    </citation>
    <scope>NUCLEOTIDE SEQUENCE</scope>
    <source>
        <strain evidence="2">D04</strain>
    </source>
</reference>
<dbReference type="PANTHER" id="PTHR30383:SF5">
    <property type="entry name" value="SGNH HYDROLASE-TYPE ESTERASE DOMAIN-CONTAINING PROTEIN"/>
    <property type="match status" value="1"/>
</dbReference>
<proteinExistence type="predicted"/>
<dbReference type="Proteomes" id="UP001207408">
    <property type="component" value="Unassembled WGS sequence"/>
</dbReference>
<name>A0AAE3SI94_9BACT</name>
<protein>
    <submittedName>
        <fullName evidence="2">GDSL-type esterase/lipase family protein</fullName>
    </submittedName>
</protein>
<organism evidence="2 3">
    <name type="scientific">Plebeiibacterium marinum</name>
    <dbReference type="NCBI Taxonomy" id="2992111"/>
    <lineage>
        <taxon>Bacteria</taxon>
        <taxon>Pseudomonadati</taxon>
        <taxon>Bacteroidota</taxon>
        <taxon>Bacteroidia</taxon>
        <taxon>Marinilabiliales</taxon>
        <taxon>Marinilabiliaceae</taxon>
        <taxon>Plebeiibacterium</taxon>
    </lineage>
</organism>
<gene>
    <name evidence="2" type="ORF">OM074_02545</name>
</gene>
<dbReference type="EMBL" id="JAPDPI010000003">
    <property type="protein sequence ID" value="MCW3804485.1"/>
    <property type="molecule type" value="Genomic_DNA"/>
</dbReference>
<dbReference type="SUPFAM" id="SSF52266">
    <property type="entry name" value="SGNH hydrolase"/>
    <property type="match status" value="1"/>
</dbReference>
<accession>A0AAE3SI94</accession>
<dbReference type="Pfam" id="PF13472">
    <property type="entry name" value="Lipase_GDSL_2"/>
    <property type="match status" value="1"/>
</dbReference>
<dbReference type="PANTHER" id="PTHR30383">
    <property type="entry name" value="THIOESTERASE 1/PROTEASE 1/LYSOPHOSPHOLIPASE L1"/>
    <property type="match status" value="1"/>
</dbReference>